<comment type="caution">
    <text evidence="1">The sequence shown here is derived from an EMBL/GenBank/DDBJ whole genome shotgun (WGS) entry which is preliminary data.</text>
</comment>
<keyword evidence="2" id="KW-1185">Reference proteome</keyword>
<sequence>MADVVESYSYEDEDEQKLLKNIPPGGVFVPLVWLRACIPQSPSPSFLPSCKHMSIYSHGAISHRSSILLYIVTTAHCRMHSLDIAYDTSL</sequence>
<accession>A0A9Q1H4F6</accession>
<protein>
    <submittedName>
        <fullName evidence="1">Uncharacterized protein</fullName>
    </submittedName>
</protein>
<dbReference type="EMBL" id="JAIZAY010000012">
    <property type="protein sequence ID" value="KAJ8032518.1"/>
    <property type="molecule type" value="Genomic_DNA"/>
</dbReference>
<evidence type="ECO:0000313" key="2">
    <source>
        <dbReference type="Proteomes" id="UP001152320"/>
    </source>
</evidence>
<organism evidence="1 2">
    <name type="scientific">Holothuria leucospilota</name>
    <name type="common">Black long sea cucumber</name>
    <name type="synonym">Mertensiothuria leucospilota</name>
    <dbReference type="NCBI Taxonomy" id="206669"/>
    <lineage>
        <taxon>Eukaryota</taxon>
        <taxon>Metazoa</taxon>
        <taxon>Echinodermata</taxon>
        <taxon>Eleutherozoa</taxon>
        <taxon>Echinozoa</taxon>
        <taxon>Holothuroidea</taxon>
        <taxon>Aspidochirotacea</taxon>
        <taxon>Aspidochirotida</taxon>
        <taxon>Holothuriidae</taxon>
        <taxon>Holothuria</taxon>
    </lineage>
</organism>
<dbReference type="AlphaFoldDB" id="A0A9Q1H4F6"/>
<evidence type="ECO:0000313" key="1">
    <source>
        <dbReference type="EMBL" id="KAJ8032518.1"/>
    </source>
</evidence>
<name>A0A9Q1H4F6_HOLLE</name>
<proteinExistence type="predicted"/>
<gene>
    <name evidence="1" type="ORF">HOLleu_26069</name>
</gene>
<reference evidence="1" key="1">
    <citation type="submission" date="2021-10" db="EMBL/GenBank/DDBJ databases">
        <title>Tropical sea cucumber genome reveals ecological adaptation and Cuvierian tubules defense mechanism.</title>
        <authorList>
            <person name="Chen T."/>
        </authorList>
    </citation>
    <scope>NUCLEOTIDE SEQUENCE</scope>
    <source>
        <strain evidence="1">Nanhai2018</strain>
        <tissue evidence="1">Muscle</tissue>
    </source>
</reference>
<dbReference type="Proteomes" id="UP001152320">
    <property type="component" value="Chromosome 12"/>
</dbReference>